<evidence type="ECO:0000313" key="2">
    <source>
        <dbReference type="EMBL" id="MBV6342334.1"/>
    </source>
</evidence>
<dbReference type="Proteomes" id="UP001196980">
    <property type="component" value="Unassembled WGS sequence"/>
</dbReference>
<evidence type="ECO:0000313" key="3">
    <source>
        <dbReference type="Proteomes" id="UP001196980"/>
    </source>
</evidence>
<protein>
    <submittedName>
        <fullName evidence="2">Uncharacterized protein</fullName>
    </submittedName>
</protein>
<keyword evidence="3" id="KW-1185">Reference proteome</keyword>
<proteinExistence type="predicted"/>
<reference evidence="2 3" key="1">
    <citation type="journal article" date="2020" name="J Geophys Res Biogeosci">
        <title>Magnetotaxis as an Adaptation to Enable Bacterial Shuttling of Microbial Sulfur and Sulfur Cycling Across Aquatic Oxic#Anoxic Interfaces.</title>
        <authorList>
            <person name="Li J."/>
            <person name="Liu P."/>
            <person name="Wang J."/>
            <person name="Roberts A.P."/>
            <person name="Pan Y."/>
        </authorList>
    </citation>
    <scope>NUCLEOTIDE SEQUENCE [LARGE SCALE GENOMIC DNA]</scope>
    <source>
        <strain evidence="2 3">MYR-1_YQ</strain>
    </source>
</reference>
<accession>A0ABS6S0E9</accession>
<gene>
    <name evidence="2" type="ORF">HWQ67_12130</name>
</gene>
<dbReference type="RefSeq" id="WP_218252953.1">
    <property type="nucleotide sequence ID" value="NZ_JABXWD010000238.1"/>
</dbReference>
<dbReference type="EMBL" id="JABXWD010000238">
    <property type="protein sequence ID" value="MBV6342334.1"/>
    <property type="molecule type" value="Genomic_DNA"/>
</dbReference>
<sequence length="88" mass="10124">MEEGTESKDEKIVFFTSKSQLARIEDFRFSCRLSSRAEAVRKLIEIAIVALDEKKKTSHSLTGDHLKAAEEQEPYISDRKPVRRGKKK</sequence>
<evidence type="ECO:0000256" key="1">
    <source>
        <dbReference type="SAM" id="MobiDB-lite"/>
    </source>
</evidence>
<organism evidence="2 3">
    <name type="scientific">Candidatus Magnetobacterium casense</name>
    <dbReference type="NCBI Taxonomy" id="1455061"/>
    <lineage>
        <taxon>Bacteria</taxon>
        <taxon>Pseudomonadati</taxon>
        <taxon>Nitrospirota</taxon>
        <taxon>Thermodesulfovibrionia</taxon>
        <taxon>Thermodesulfovibrionales</taxon>
        <taxon>Candidatus Magnetobacteriaceae</taxon>
        <taxon>Candidatus Magnetobacterium</taxon>
    </lineage>
</organism>
<feature type="region of interest" description="Disordered" evidence="1">
    <location>
        <begin position="55"/>
        <end position="88"/>
    </location>
</feature>
<comment type="caution">
    <text evidence="2">The sequence shown here is derived from an EMBL/GenBank/DDBJ whole genome shotgun (WGS) entry which is preliminary data.</text>
</comment>
<feature type="compositionally biased region" description="Basic and acidic residues" evidence="1">
    <location>
        <begin position="62"/>
        <end position="80"/>
    </location>
</feature>
<name>A0ABS6S0E9_9BACT</name>